<dbReference type="Proteomes" id="UP000004959">
    <property type="component" value="Chromosome"/>
</dbReference>
<evidence type="ECO:0000256" key="1">
    <source>
        <dbReference type="SAM" id="Phobius"/>
    </source>
</evidence>
<dbReference type="PATRIC" id="fig|1045004.4.peg.695"/>
<feature type="transmembrane region" description="Helical" evidence="1">
    <location>
        <begin position="431"/>
        <end position="454"/>
    </location>
</feature>
<accession>G9WF85</accession>
<keyword evidence="3" id="KW-1185">Reference proteome</keyword>
<gene>
    <name evidence="2" type="ORF">OKIT_0694</name>
</gene>
<feature type="transmembrane region" description="Helical" evidence="1">
    <location>
        <begin position="119"/>
        <end position="143"/>
    </location>
</feature>
<comment type="caution">
    <text evidence="2">The sequence shown here is derived from an EMBL/GenBank/DDBJ whole genome shotgun (WGS) entry which is preliminary data.</text>
</comment>
<evidence type="ECO:0000313" key="2">
    <source>
        <dbReference type="EMBL" id="EHN58805.1"/>
    </source>
</evidence>
<feature type="transmembrane region" description="Helical" evidence="1">
    <location>
        <begin position="27"/>
        <end position="50"/>
    </location>
</feature>
<sequence length="496" mass="55770">MIIAFVSSLRAAYANLPFVKKITARKLLLYCFCAYTASVFGLFFSAWASLRLSPSLLRWIAQQYPLLKNVFTEPVIAVFLVMLVNFVVFVPDMRSVAAATQKQPLLAMLARDSSYRWRVAAGFFAQTFFKIIRIPIVMTSLVLFLTSGFMIRLAAITMLIITATAALSIFLQRIESKRRPLLWLNPLAFVTAFLIAIPMKDCIQEALSELLIKKSIGTIHFHLNAFLLDWHSGLLFGLSCLMFFLPACLAKPARHFSYMKDFKSSIAKKSLSDAFTAATPIFYLLSGFGLSTLGQITEMKVALGIAFMLLIYPAVFLMPSILQRFPEFFEIKYHLDFFIWRKNYALLIQNMLVAISLYLALRLAPFYLLIICLAALGGWLAAAMPLVLLTFSLLLLLTMALQLAGLTSCSVGIHSAFDIQRQKTVLAVRNMIEAIMWIVWLPLSSLPIVAFMYYDVSFLTYSGLSTLFIVINAAAMSFMIAISIRQSQERKSVLYA</sequence>
<feature type="transmembrane region" description="Helical" evidence="1">
    <location>
        <begin position="367"/>
        <end position="397"/>
    </location>
</feature>
<keyword evidence="1" id="KW-0812">Transmembrane</keyword>
<feature type="transmembrane region" description="Helical" evidence="1">
    <location>
        <begin position="230"/>
        <end position="250"/>
    </location>
</feature>
<organism evidence="2 3">
    <name type="scientific">Oenococcus kitaharae DSM 17330</name>
    <dbReference type="NCBI Taxonomy" id="1045004"/>
    <lineage>
        <taxon>Bacteria</taxon>
        <taxon>Bacillati</taxon>
        <taxon>Bacillota</taxon>
        <taxon>Bacilli</taxon>
        <taxon>Lactobacillales</taxon>
        <taxon>Lactobacillaceae</taxon>
        <taxon>Oenococcus</taxon>
    </lineage>
</organism>
<keyword evidence="1" id="KW-0472">Membrane</keyword>
<feature type="transmembrane region" description="Helical" evidence="1">
    <location>
        <begin position="182"/>
        <end position="199"/>
    </location>
</feature>
<feature type="transmembrane region" description="Helical" evidence="1">
    <location>
        <begin position="460"/>
        <end position="482"/>
    </location>
</feature>
<evidence type="ECO:0000313" key="3">
    <source>
        <dbReference type="Proteomes" id="UP000004959"/>
    </source>
</evidence>
<dbReference type="HOGENOM" id="CLU_549607_0_0_9"/>
<dbReference type="AlphaFoldDB" id="G9WF85"/>
<proteinExistence type="predicted"/>
<keyword evidence="1" id="KW-1133">Transmembrane helix</keyword>
<feature type="transmembrane region" description="Helical" evidence="1">
    <location>
        <begin position="149"/>
        <end position="170"/>
    </location>
</feature>
<feature type="transmembrane region" description="Helical" evidence="1">
    <location>
        <begin position="302"/>
        <end position="322"/>
    </location>
</feature>
<name>G9WF85_9LACO</name>
<dbReference type="STRING" id="336988.NT96_08860"/>
<feature type="transmembrane region" description="Helical" evidence="1">
    <location>
        <begin position="70"/>
        <end position="90"/>
    </location>
</feature>
<protein>
    <submittedName>
        <fullName evidence="2">Uncharacterized protein</fullName>
    </submittedName>
</protein>
<feature type="transmembrane region" description="Helical" evidence="1">
    <location>
        <begin position="343"/>
        <end position="361"/>
    </location>
</feature>
<dbReference type="EMBL" id="AFVZ01000001">
    <property type="protein sequence ID" value="EHN58805.1"/>
    <property type="molecule type" value="Genomic_DNA"/>
</dbReference>
<reference evidence="2 3" key="1">
    <citation type="journal article" date="2012" name="PLoS ONE">
        <title>Functional divergence in the genus oenococcus as predicted by genome sequencing of the newly-described species, Oenococcus kitaharae.</title>
        <authorList>
            <person name="Borneman A.R."/>
            <person name="McCarthy J.M."/>
            <person name="Chambers P.J."/>
            <person name="Bartowsky E.J."/>
        </authorList>
    </citation>
    <scope>NUCLEOTIDE SEQUENCE [LARGE SCALE GENOMIC DNA]</scope>
    <source>
        <strain evidence="3">DSM17330</strain>
    </source>
</reference>